<dbReference type="Gene3D" id="3.20.20.10">
    <property type="entry name" value="Alanine racemase"/>
    <property type="match status" value="1"/>
</dbReference>
<dbReference type="PRINTS" id="PR01181">
    <property type="entry name" value="DAPDCRBXLASE"/>
</dbReference>
<keyword evidence="6 15" id="KW-0456">Lyase</keyword>
<keyword evidence="3" id="KW-0210">Decarboxylase</keyword>
<evidence type="ECO:0000256" key="7">
    <source>
        <dbReference type="ARBA" id="ARBA00050464"/>
    </source>
</evidence>
<keyword evidence="5" id="KW-0457">Lysine biosynthesis</keyword>
<evidence type="ECO:0000256" key="4">
    <source>
        <dbReference type="ARBA" id="ARBA00022898"/>
    </source>
</evidence>
<dbReference type="FunFam" id="3.20.20.10:FF:000003">
    <property type="entry name" value="Diaminopimelate decarboxylase"/>
    <property type="match status" value="1"/>
</dbReference>
<evidence type="ECO:0000256" key="1">
    <source>
        <dbReference type="ARBA" id="ARBA00001933"/>
    </source>
</evidence>
<proteinExistence type="inferred from homology"/>
<reference evidence="15 16" key="1">
    <citation type="journal article" date="2021" name="bioRxiv">
        <title>Unique metabolic strategies in Hadean analogues reveal hints for primordial physiology.</title>
        <authorList>
            <person name="Nobu M.K."/>
            <person name="Nakai R."/>
            <person name="Tamazawa S."/>
            <person name="Mori H."/>
            <person name="Toyoda A."/>
            <person name="Ijiri A."/>
            <person name="Suzuki S."/>
            <person name="Kurokawa K."/>
            <person name="Kamagata Y."/>
            <person name="Tamaki H."/>
        </authorList>
    </citation>
    <scope>NUCLEOTIDE SEQUENCE [LARGE SCALE GENOMIC DNA]</scope>
    <source>
        <strain evidence="15">BS525</strain>
    </source>
</reference>
<evidence type="ECO:0000256" key="6">
    <source>
        <dbReference type="ARBA" id="ARBA00023239"/>
    </source>
</evidence>
<evidence type="ECO:0000259" key="13">
    <source>
        <dbReference type="Pfam" id="PF00278"/>
    </source>
</evidence>
<name>A0A9E2BHA6_PSYF1</name>
<dbReference type="Proteomes" id="UP000811545">
    <property type="component" value="Unassembled WGS sequence"/>
</dbReference>
<keyword evidence="2" id="KW-0028">Amino-acid biosynthesis</keyword>
<evidence type="ECO:0000256" key="3">
    <source>
        <dbReference type="ARBA" id="ARBA00022793"/>
    </source>
</evidence>
<dbReference type="CDD" id="cd06828">
    <property type="entry name" value="PLPDE_III_DapDC"/>
    <property type="match status" value="1"/>
</dbReference>
<dbReference type="InterPro" id="IPR022644">
    <property type="entry name" value="De-COase2_N"/>
</dbReference>
<comment type="catalytic activity">
    <reaction evidence="7">
        <text>meso-2,6-diaminopimelate + H(+) = L-lysine + CO2</text>
        <dbReference type="Rhea" id="RHEA:15101"/>
        <dbReference type="ChEBI" id="CHEBI:15378"/>
        <dbReference type="ChEBI" id="CHEBI:16526"/>
        <dbReference type="ChEBI" id="CHEBI:32551"/>
        <dbReference type="ChEBI" id="CHEBI:57791"/>
        <dbReference type="EC" id="4.1.1.20"/>
    </reaction>
</comment>
<dbReference type="EMBL" id="QLTW01000115">
    <property type="protein sequence ID" value="MBT9145561.1"/>
    <property type="molecule type" value="Genomic_DNA"/>
</dbReference>
<comment type="pathway">
    <text evidence="8">Amino-acid biosynthesis; L-lysine biosynthesis via DAP pathway; L-lysine from DL-2,6-diaminopimelate: step 1/1.</text>
</comment>
<dbReference type="PANTHER" id="PTHR43727:SF2">
    <property type="entry name" value="GROUP IV DECARBOXYLASE"/>
    <property type="match status" value="1"/>
</dbReference>
<dbReference type="InterPro" id="IPR029066">
    <property type="entry name" value="PLP-binding_barrel"/>
</dbReference>
<dbReference type="AlphaFoldDB" id="A0A9E2BHA6"/>
<dbReference type="SUPFAM" id="SSF50621">
    <property type="entry name" value="Alanine racemase C-terminal domain-like"/>
    <property type="match status" value="1"/>
</dbReference>
<dbReference type="Pfam" id="PF02784">
    <property type="entry name" value="Orn_Arg_deC_N"/>
    <property type="match status" value="1"/>
</dbReference>
<evidence type="ECO:0000256" key="12">
    <source>
        <dbReference type="NCBIfam" id="TIGR01048"/>
    </source>
</evidence>
<evidence type="ECO:0000256" key="11">
    <source>
        <dbReference type="ARBA" id="ARBA00074972"/>
    </source>
</evidence>
<evidence type="ECO:0000313" key="15">
    <source>
        <dbReference type="EMBL" id="MBT9145561.1"/>
    </source>
</evidence>
<feature type="domain" description="Orn/DAP/Arg decarboxylase 2 N-terminal" evidence="14">
    <location>
        <begin position="3"/>
        <end position="178"/>
    </location>
</feature>
<evidence type="ECO:0000256" key="10">
    <source>
        <dbReference type="ARBA" id="ARBA00066427"/>
    </source>
</evidence>
<dbReference type="GO" id="GO:0009089">
    <property type="term" value="P:lysine biosynthetic process via diaminopimelate"/>
    <property type="evidence" value="ECO:0007669"/>
    <property type="project" value="UniProtKB-UniRule"/>
</dbReference>
<dbReference type="FunFam" id="2.40.37.10:FF:000003">
    <property type="entry name" value="Diaminopimelate decarboxylase"/>
    <property type="match status" value="1"/>
</dbReference>
<protein>
    <recommendedName>
        <fullName evidence="11 12">Diaminopimelate decarboxylase</fullName>
        <ecNumber evidence="10 12">4.1.1.20</ecNumber>
    </recommendedName>
</protein>
<comment type="cofactor">
    <cofactor evidence="1">
        <name>pyridoxal 5'-phosphate</name>
        <dbReference type="ChEBI" id="CHEBI:597326"/>
    </cofactor>
</comment>
<evidence type="ECO:0000256" key="9">
    <source>
        <dbReference type="ARBA" id="ARBA00060983"/>
    </source>
</evidence>
<gene>
    <name evidence="15" type="primary">lysA</name>
    <name evidence="15" type="ORF">DDT42_01433</name>
</gene>
<evidence type="ECO:0000256" key="8">
    <source>
        <dbReference type="ARBA" id="ARBA00060643"/>
    </source>
</evidence>
<dbReference type="InterPro" id="IPR022657">
    <property type="entry name" value="De-COase2_CS"/>
</dbReference>
<dbReference type="EC" id="4.1.1.20" evidence="10 12"/>
<organism evidence="15 16">
    <name type="scientific">Psychracetigena formicireducens</name>
    <dbReference type="NCBI Taxonomy" id="2986056"/>
    <lineage>
        <taxon>Bacteria</taxon>
        <taxon>Bacillati</taxon>
        <taxon>Candidatus Lithacetigenota</taxon>
        <taxon>Candidatus Psychracetigena</taxon>
    </lineage>
</organism>
<dbReference type="Gene3D" id="2.40.37.10">
    <property type="entry name" value="Lyase, Ornithine Decarboxylase, Chain A, domain 1"/>
    <property type="match status" value="1"/>
</dbReference>
<evidence type="ECO:0000313" key="16">
    <source>
        <dbReference type="Proteomes" id="UP000811545"/>
    </source>
</evidence>
<dbReference type="SUPFAM" id="SSF51419">
    <property type="entry name" value="PLP-binding barrel"/>
    <property type="match status" value="1"/>
</dbReference>
<evidence type="ECO:0000256" key="5">
    <source>
        <dbReference type="ARBA" id="ARBA00023154"/>
    </source>
</evidence>
<keyword evidence="4" id="KW-0663">Pyridoxal phosphate</keyword>
<dbReference type="PROSITE" id="PS00879">
    <property type="entry name" value="ODR_DC_2_2"/>
    <property type="match status" value="1"/>
</dbReference>
<dbReference type="PANTHER" id="PTHR43727">
    <property type="entry name" value="DIAMINOPIMELATE DECARBOXYLASE"/>
    <property type="match status" value="1"/>
</dbReference>
<dbReference type="NCBIfam" id="TIGR01048">
    <property type="entry name" value="lysA"/>
    <property type="match status" value="1"/>
</dbReference>
<accession>A0A9E2BHA6</accession>
<sequence>MGKSREEIELALKAGILMFNVESLGELLLINDLAESLKLKANISFRVNPEVNARTHPYITTGMRENKFGITFEEVIQYSSLTRDLSHINLVGIDCHIGSQITDIEPYLLSIRRLKQLYFTLTERGYNIQIIDIGGGLGISYQGKAVPGPEEWSSAIVEELKGIKGVKLIVEPGRSIVASSGAIIGKVLYQKSREGKNFLIVDIGMNNLIRPSLYNAYHDLKPVLLEEEKETAIFDVVGPLCETADFLGKERNLPWMQPGDLLAVMDTGAYGFSLASNYNSKPKAAELLVKGNKFYLIRKKETFEDLINNEIITEV</sequence>
<dbReference type="InterPro" id="IPR002986">
    <property type="entry name" value="DAP_deCOOHase_LysA"/>
</dbReference>
<evidence type="ECO:0000256" key="2">
    <source>
        <dbReference type="ARBA" id="ARBA00022605"/>
    </source>
</evidence>
<comment type="caution">
    <text evidence="15">The sequence shown here is derived from an EMBL/GenBank/DDBJ whole genome shotgun (WGS) entry which is preliminary data.</text>
</comment>
<dbReference type="Pfam" id="PF00278">
    <property type="entry name" value="Orn_DAP_Arg_deC"/>
    <property type="match status" value="1"/>
</dbReference>
<evidence type="ECO:0000259" key="14">
    <source>
        <dbReference type="Pfam" id="PF02784"/>
    </source>
</evidence>
<comment type="similarity">
    <text evidence="9">Belongs to the Orn/Lys/Arg decarboxylase class-II family. LysA subfamily.</text>
</comment>
<dbReference type="InterPro" id="IPR022643">
    <property type="entry name" value="De-COase2_C"/>
</dbReference>
<feature type="domain" description="Orn/DAP/Arg decarboxylase 2 C-terminal" evidence="13">
    <location>
        <begin position="179"/>
        <end position="268"/>
    </location>
</feature>
<dbReference type="InterPro" id="IPR009006">
    <property type="entry name" value="Ala_racemase/Decarboxylase_C"/>
</dbReference>
<dbReference type="GO" id="GO:0008836">
    <property type="term" value="F:diaminopimelate decarboxylase activity"/>
    <property type="evidence" value="ECO:0007669"/>
    <property type="project" value="UniProtKB-UniRule"/>
</dbReference>